<proteinExistence type="predicted"/>
<keyword evidence="3" id="KW-0804">Transcription</keyword>
<dbReference type="STRING" id="134849.SAMN05443668_107451"/>
<dbReference type="GO" id="GO:0000976">
    <property type="term" value="F:transcription cis-regulatory region binding"/>
    <property type="evidence" value="ECO:0007669"/>
    <property type="project" value="TreeGrafter"/>
</dbReference>
<reference evidence="6 7" key="1">
    <citation type="submission" date="2016-11" db="EMBL/GenBank/DDBJ databases">
        <authorList>
            <person name="Jaros S."/>
            <person name="Januszkiewicz K."/>
            <person name="Wedrychowicz H."/>
        </authorList>
    </citation>
    <scope>NUCLEOTIDE SEQUENCE [LARGE SCALE GENOMIC DNA]</scope>
    <source>
        <strain evidence="6 7">DSM 46144</strain>
    </source>
</reference>
<dbReference type="Proteomes" id="UP000184440">
    <property type="component" value="Unassembled WGS sequence"/>
</dbReference>
<feature type="DNA-binding region" description="H-T-H motif" evidence="4">
    <location>
        <begin position="33"/>
        <end position="52"/>
    </location>
</feature>
<accession>A0A1M7TZH2</accession>
<protein>
    <submittedName>
        <fullName evidence="6">Transcriptional regulator, TetR family</fullName>
    </submittedName>
</protein>
<dbReference type="GO" id="GO:0003700">
    <property type="term" value="F:DNA-binding transcription factor activity"/>
    <property type="evidence" value="ECO:0007669"/>
    <property type="project" value="TreeGrafter"/>
</dbReference>
<dbReference type="InterPro" id="IPR001647">
    <property type="entry name" value="HTH_TetR"/>
</dbReference>
<dbReference type="Gene3D" id="1.10.357.10">
    <property type="entry name" value="Tetracycline Repressor, domain 2"/>
    <property type="match status" value="1"/>
</dbReference>
<name>A0A1M7TZH2_9ACTN</name>
<evidence type="ECO:0000256" key="3">
    <source>
        <dbReference type="ARBA" id="ARBA00023163"/>
    </source>
</evidence>
<evidence type="ECO:0000256" key="1">
    <source>
        <dbReference type="ARBA" id="ARBA00023015"/>
    </source>
</evidence>
<keyword evidence="2 4" id="KW-0238">DNA-binding</keyword>
<dbReference type="AlphaFoldDB" id="A0A1M7TZH2"/>
<dbReference type="Pfam" id="PF00440">
    <property type="entry name" value="TetR_N"/>
    <property type="match status" value="1"/>
</dbReference>
<evidence type="ECO:0000256" key="2">
    <source>
        <dbReference type="ARBA" id="ARBA00023125"/>
    </source>
</evidence>
<gene>
    <name evidence="6" type="ORF">SAMN05443668_107451</name>
</gene>
<evidence type="ECO:0000313" key="6">
    <source>
        <dbReference type="EMBL" id="SHN76108.1"/>
    </source>
</evidence>
<dbReference type="OrthoDB" id="2356263at2"/>
<sequence>MRSGTDRSSATRDAILDAAEQLFAERGLSAVSNRQVSEAAGQGNNAAVGYHFGTKADLVTAIVRRHNRLIADRRRELVARIAGSDDPRDWISCWVRPATEHLDSLGTPTWYARFSAQVMADPGYHEIVVAESLSDPMLGEILEGLNRCAPPMPVEVRLQRNYMTRQLVVNLLADCERALAGGQHEPWVSWAKASTGLIDALVGLWLAPITPPPS</sequence>
<evidence type="ECO:0000313" key="7">
    <source>
        <dbReference type="Proteomes" id="UP000184440"/>
    </source>
</evidence>
<feature type="domain" description="HTH tetR-type" evidence="5">
    <location>
        <begin position="9"/>
        <end position="70"/>
    </location>
</feature>
<keyword evidence="7" id="KW-1185">Reference proteome</keyword>
<dbReference type="RefSeq" id="WP_073260222.1">
    <property type="nucleotide sequence ID" value="NZ_FRCS01000007.1"/>
</dbReference>
<keyword evidence="1" id="KW-0805">Transcription regulation</keyword>
<dbReference type="PANTHER" id="PTHR30055:SF234">
    <property type="entry name" value="HTH-TYPE TRANSCRIPTIONAL REGULATOR BETI"/>
    <property type="match status" value="1"/>
</dbReference>
<evidence type="ECO:0000256" key="4">
    <source>
        <dbReference type="PROSITE-ProRule" id="PRU00335"/>
    </source>
</evidence>
<dbReference type="InterPro" id="IPR050109">
    <property type="entry name" value="HTH-type_TetR-like_transc_reg"/>
</dbReference>
<dbReference type="EMBL" id="FRCS01000007">
    <property type="protein sequence ID" value="SHN76108.1"/>
    <property type="molecule type" value="Genomic_DNA"/>
</dbReference>
<dbReference type="InterPro" id="IPR009057">
    <property type="entry name" value="Homeodomain-like_sf"/>
</dbReference>
<dbReference type="SUPFAM" id="SSF46689">
    <property type="entry name" value="Homeodomain-like"/>
    <property type="match status" value="1"/>
</dbReference>
<dbReference type="PANTHER" id="PTHR30055">
    <property type="entry name" value="HTH-TYPE TRANSCRIPTIONAL REGULATOR RUTR"/>
    <property type="match status" value="1"/>
</dbReference>
<evidence type="ECO:0000259" key="5">
    <source>
        <dbReference type="PROSITE" id="PS50977"/>
    </source>
</evidence>
<dbReference type="PROSITE" id="PS50977">
    <property type="entry name" value="HTH_TETR_2"/>
    <property type="match status" value="1"/>
</dbReference>
<organism evidence="6 7">
    <name type="scientific">Cryptosporangium aurantiacum</name>
    <dbReference type="NCBI Taxonomy" id="134849"/>
    <lineage>
        <taxon>Bacteria</taxon>
        <taxon>Bacillati</taxon>
        <taxon>Actinomycetota</taxon>
        <taxon>Actinomycetes</taxon>
        <taxon>Cryptosporangiales</taxon>
        <taxon>Cryptosporangiaceae</taxon>
        <taxon>Cryptosporangium</taxon>
    </lineage>
</organism>